<evidence type="ECO:0000313" key="1">
    <source>
        <dbReference type="EMBL" id="CSC05212.1"/>
    </source>
</evidence>
<dbReference type="Proteomes" id="UP000046067">
    <property type="component" value="Unassembled WGS sequence"/>
</dbReference>
<reference evidence="1 2" key="1">
    <citation type="submission" date="2015-07" db="EMBL/GenBank/DDBJ databases">
        <authorList>
            <consortium name="Pathogen Informatics"/>
        </authorList>
    </citation>
    <scope>NUCLEOTIDE SEQUENCE [LARGE SCALE GENOMIC DNA]</scope>
    <source>
        <strain evidence="1 2">A325</strain>
    </source>
</reference>
<name>A0A655X6V9_VIBCL</name>
<gene>
    <name evidence="1" type="ORF">ERS013201_01669</name>
</gene>
<evidence type="ECO:0008006" key="3">
    <source>
        <dbReference type="Google" id="ProtNLM"/>
    </source>
</evidence>
<protein>
    <recommendedName>
        <fullName evidence="3">Fimbrial protein</fullName>
    </recommendedName>
</protein>
<dbReference type="EMBL" id="CWQJ01000008">
    <property type="protein sequence ID" value="CSC05212.1"/>
    <property type="molecule type" value="Genomic_DNA"/>
</dbReference>
<proteinExistence type="predicted"/>
<accession>A0A655X6V9</accession>
<evidence type="ECO:0000313" key="2">
    <source>
        <dbReference type="Proteomes" id="UP000046067"/>
    </source>
</evidence>
<organism evidence="1 2">
    <name type="scientific">Vibrio cholerae</name>
    <dbReference type="NCBI Taxonomy" id="666"/>
    <lineage>
        <taxon>Bacteria</taxon>
        <taxon>Pseudomonadati</taxon>
        <taxon>Pseudomonadota</taxon>
        <taxon>Gammaproteobacteria</taxon>
        <taxon>Vibrionales</taxon>
        <taxon>Vibrionaceae</taxon>
        <taxon>Vibrio</taxon>
    </lineage>
</organism>
<sequence length="348" mass="37977">MMNPILNTQITMEFDHVLGTYYVQKAQRDNFVSSTLSIADLGNYNYSHIATVLTGLVNSPWEGLTPQGYSPCFIGFDMNSIVSFQLTNQNGHTVRAHLRVHGGDMPFAQDPNYLFNSKYGNVIASTKGLTTSSDYLSHSVLLSNGVAMSRMVCRGASGSGWKIDGAKLGLIYEIDIEDKVLQSGQYKFKGSLNIPGYTLFSFEPTVIDTNIKILVPGVVQAESPVNELNLNFTHGQNKITERVPIFITSNDTEIQVSMKCMAGKEYGEAGCLLTDNHNNENLLLSVNMDGKSLNNNMGTGQSISLDGFYLATKNLKYVEIVISDTHIGQSLPPGHYSGSVVSVFEAGV</sequence>
<dbReference type="AlphaFoldDB" id="A0A655X6V9"/>